<name>A0A9P4VRB8_9PEZI</name>
<reference evidence="2" key="1">
    <citation type="journal article" date="2020" name="Stud. Mycol.">
        <title>101 Dothideomycetes genomes: a test case for predicting lifestyles and emergence of pathogens.</title>
        <authorList>
            <person name="Haridas S."/>
            <person name="Albert R."/>
            <person name="Binder M."/>
            <person name="Bloem J."/>
            <person name="Labutti K."/>
            <person name="Salamov A."/>
            <person name="Andreopoulos B."/>
            <person name="Baker S."/>
            <person name="Barry K."/>
            <person name="Bills G."/>
            <person name="Bluhm B."/>
            <person name="Cannon C."/>
            <person name="Castanera R."/>
            <person name="Culley D."/>
            <person name="Daum C."/>
            <person name="Ezra D."/>
            <person name="Gonzalez J."/>
            <person name="Henrissat B."/>
            <person name="Kuo A."/>
            <person name="Liang C."/>
            <person name="Lipzen A."/>
            <person name="Lutzoni F."/>
            <person name="Magnuson J."/>
            <person name="Mondo S."/>
            <person name="Nolan M."/>
            <person name="Ohm R."/>
            <person name="Pangilinan J."/>
            <person name="Park H.-J."/>
            <person name="Ramirez L."/>
            <person name="Alfaro M."/>
            <person name="Sun H."/>
            <person name="Tritt A."/>
            <person name="Yoshinaga Y."/>
            <person name="Zwiers L.-H."/>
            <person name="Turgeon B."/>
            <person name="Goodwin S."/>
            <person name="Spatafora J."/>
            <person name="Crous P."/>
            <person name="Grigoriev I."/>
        </authorList>
    </citation>
    <scope>NUCLEOTIDE SEQUENCE</scope>
    <source>
        <strain evidence="2">CBS 101060</strain>
    </source>
</reference>
<feature type="compositionally biased region" description="Polar residues" evidence="1">
    <location>
        <begin position="90"/>
        <end position="110"/>
    </location>
</feature>
<accession>A0A9P4VRB8</accession>
<feature type="region of interest" description="Disordered" evidence="1">
    <location>
        <begin position="90"/>
        <end position="176"/>
    </location>
</feature>
<comment type="caution">
    <text evidence="2">The sequence shown here is derived from an EMBL/GenBank/DDBJ whole genome shotgun (WGS) entry which is preliminary data.</text>
</comment>
<evidence type="ECO:0000313" key="2">
    <source>
        <dbReference type="EMBL" id="KAF2838692.1"/>
    </source>
</evidence>
<feature type="compositionally biased region" description="Polar residues" evidence="1">
    <location>
        <begin position="584"/>
        <end position="595"/>
    </location>
</feature>
<keyword evidence="3" id="KW-1185">Reference proteome</keyword>
<dbReference type="EMBL" id="MU006096">
    <property type="protein sequence ID" value="KAF2838692.1"/>
    <property type="molecule type" value="Genomic_DNA"/>
</dbReference>
<feature type="compositionally biased region" description="Acidic residues" evidence="1">
    <location>
        <begin position="626"/>
        <end position="635"/>
    </location>
</feature>
<gene>
    <name evidence="2" type="ORF">M501DRAFT_1057956</name>
</gene>
<dbReference type="Proteomes" id="UP000799429">
    <property type="component" value="Unassembled WGS sequence"/>
</dbReference>
<feature type="region of interest" description="Disordered" evidence="1">
    <location>
        <begin position="286"/>
        <end position="638"/>
    </location>
</feature>
<feature type="compositionally biased region" description="Polar residues" evidence="1">
    <location>
        <begin position="510"/>
        <end position="543"/>
    </location>
</feature>
<sequence>MSYPPNIDAMRLGRLSALLEDMKQTVLQLHDEFHDLTQENWQHILDGLFPANASLNTSAHARPAPTNAETQKRLVTLPRLNINLSQQNLVPTFPTSNSPPRVGEPTSTSPWLEPEFTSINTPSKRVREVTLEQEATPTKTKSRLSIRPAGTQKATPKRTPRHQSTSSQKTTPKQAWKQTLQDYIAPTQNHTPNIASTQPTTPQTSPVRSTTSDPEVPSTTRNKRVRIDYAIVERQEIKNILASTIDDPFVLLDESKLPVRPLQLGVWGPVSTKTIMNRPFGRGPVIRGVKEGPMPLKPAEEVPKAVGKKRERRRTLDGTDDNGESSAQATKKKTPEAQMITDKPSLSTPPAQSAPEVVTAEMEREAKRKADLRARHPDLYAASPIKKRRKDEGLEGSPVNTLMGTMATTQPPPTPSSKTLTVPPRVSHSMPIPADASIPKTPTRDLTTSVAQPKPATQIHQLLSSIPKSRQRDTQSVAQGTTAGSTPTRPDKGTQTHMLSPGGTAAQYPASMSPTSSSQWGVTDSSPATPTVHTYLDTSTFPPSRSLLAGLLGSTAHARPASRPAVPLSAAPWNPRGPSLPAVPTTNVGARQSGQSRREQGSEEGLGERDAGREASASCGYATESEGGDTGDVDGWEGGIVVQVGQRRAVSVISLGGSESGSEGDGE</sequence>
<organism evidence="2 3">
    <name type="scientific">Patellaria atrata CBS 101060</name>
    <dbReference type="NCBI Taxonomy" id="1346257"/>
    <lineage>
        <taxon>Eukaryota</taxon>
        <taxon>Fungi</taxon>
        <taxon>Dikarya</taxon>
        <taxon>Ascomycota</taxon>
        <taxon>Pezizomycotina</taxon>
        <taxon>Dothideomycetes</taxon>
        <taxon>Dothideomycetes incertae sedis</taxon>
        <taxon>Patellariales</taxon>
        <taxon>Patellariaceae</taxon>
        <taxon>Patellaria</taxon>
    </lineage>
</organism>
<proteinExistence type="predicted"/>
<feature type="compositionally biased region" description="Basic and acidic residues" evidence="1">
    <location>
        <begin position="361"/>
        <end position="378"/>
    </location>
</feature>
<feature type="compositionally biased region" description="Basic and acidic residues" evidence="1">
    <location>
        <begin position="596"/>
        <end position="613"/>
    </location>
</feature>
<evidence type="ECO:0000313" key="3">
    <source>
        <dbReference type="Proteomes" id="UP000799429"/>
    </source>
</evidence>
<feature type="region of interest" description="Disordered" evidence="1">
    <location>
        <begin position="188"/>
        <end position="221"/>
    </location>
</feature>
<feature type="compositionally biased region" description="Polar residues" evidence="1">
    <location>
        <begin position="458"/>
        <end position="488"/>
    </location>
</feature>
<feature type="compositionally biased region" description="Polar residues" evidence="1">
    <location>
        <begin position="162"/>
        <end position="176"/>
    </location>
</feature>
<evidence type="ECO:0000256" key="1">
    <source>
        <dbReference type="SAM" id="MobiDB-lite"/>
    </source>
</evidence>
<feature type="compositionally biased region" description="Low complexity" evidence="1">
    <location>
        <begin position="196"/>
        <end position="212"/>
    </location>
</feature>
<dbReference type="AlphaFoldDB" id="A0A9P4VRB8"/>
<protein>
    <submittedName>
        <fullName evidence="2">Uncharacterized protein</fullName>
    </submittedName>
</protein>